<evidence type="ECO:0000313" key="1">
    <source>
        <dbReference type="EMBL" id="TGY90658.1"/>
    </source>
</evidence>
<evidence type="ECO:0000313" key="2">
    <source>
        <dbReference type="Proteomes" id="UP000308054"/>
    </source>
</evidence>
<dbReference type="OrthoDB" id="6388191at2"/>
<organism evidence="1 2">
    <name type="scientific">Marinicauda algicola</name>
    <dbReference type="NCBI Taxonomy" id="2029849"/>
    <lineage>
        <taxon>Bacteria</taxon>
        <taxon>Pseudomonadati</taxon>
        <taxon>Pseudomonadota</taxon>
        <taxon>Alphaproteobacteria</taxon>
        <taxon>Maricaulales</taxon>
        <taxon>Maricaulaceae</taxon>
        <taxon>Marinicauda</taxon>
    </lineage>
</organism>
<dbReference type="RefSeq" id="WP_135995156.1">
    <property type="nucleotide sequence ID" value="NZ_CP071057.1"/>
</dbReference>
<keyword evidence="2" id="KW-1185">Reference proteome</keyword>
<sequence length="340" mass="37170">MVAMINPFDAGGYSLAEMTQAINILPNVYTRLGQMGLFRFEGVTQRSVVIEQAEGVLNLLPTVPLGGPATVANRDTRSMRSFTVPWIPHDDVITPQDIQGVRGFGVADAADPLATVMERKLTRMRVKHAQTREYMEVNALRGIVKDGAGATLYNYFTEFGLTQLETDFVLGTAGTNVQAKVREVLRKVETELKGETMTGVLALVSPEFFDKLIGHAKVEEAYKYYSSTGAQPLREDTRRRFPFAGIVFEEYNATVTLSTGATETLILAGEGIAFPLGTLDTFVTYGAPANLIETVNTVGLPIYARQIARPDGSAIEVKTEASILPVNKRPRLAVRIFSSN</sequence>
<dbReference type="EMBL" id="SRXW01000001">
    <property type="protein sequence ID" value="TGY90658.1"/>
    <property type="molecule type" value="Genomic_DNA"/>
</dbReference>
<protein>
    <submittedName>
        <fullName evidence="1">Major capsid protein</fullName>
    </submittedName>
</protein>
<name>A0A4S2H5F4_9PROT</name>
<accession>A0A4S2H5F4</accession>
<dbReference type="AlphaFoldDB" id="A0A4S2H5F4"/>
<comment type="caution">
    <text evidence="1">The sequence shown here is derived from an EMBL/GenBank/DDBJ whole genome shotgun (WGS) entry which is preliminary data.</text>
</comment>
<gene>
    <name evidence="1" type="ORF">E5163_05970</name>
</gene>
<dbReference type="Proteomes" id="UP000308054">
    <property type="component" value="Unassembled WGS sequence"/>
</dbReference>
<reference evidence="1 2" key="1">
    <citation type="journal article" date="2017" name="Int. J. Syst. Evol. Microbiol.">
        <title>Marinicauda algicola sp. nov., isolated from a marine red alga Rhodosorus marinus.</title>
        <authorList>
            <person name="Jeong S.E."/>
            <person name="Jeon S.H."/>
            <person name="Chun B.H."/>
            <person name="Kim D.W."/>
            <person name="Jeon C.O."/>
        </authorList>
    </citation>
    <scope>NUCLEOTIDE SEQUENCE [LARGE SCALE GENOMIC DNA]</scope>
    <source>
        <strain evidence="1 2">JCM 31718</strain>
    </source>
</reference>
<dbReference type="InterPro" id="IPR005564">
    <property type="entry name" value="Major_capsid_GpE"/>
</dbReference>
<dbReference type="Pfam" id="PF03864">
    <property type="entry name" value="Phage_cap_E"/>
    <property type="match status" value="1"/>
</dbReference>
<proteinExistence type="predicted"/>